<dbReference type="GO" id="GO:0004222">
    <property type="term" value="F:metalloendopeptidase activity"/>
    <property type="evidence" value="ECO:0007669"/>
    <property type="project" value="InterPro"/>
</dbReference>
<dbReference type="eggNOG" id="COG0501">
    <property type="taxonomic scope" value="Bacteria"/>
</dbReference>
<feature type="transmembrane region" description="Helical" evidence="9">
    <location>
        <begin position="159"/>
        <end position="179"/>
    </location>
</feature>
<comment type="similarity">
    <text evidence="8">Belongs to the peptidase M48 family.</text>
</comment>
<keyword evidence="1 8" id="KW-0645">Protease</keyword>
<feature type="domain" description="CAAX prenyl protease 1 N-terminal" evidence="11">
    <location>
        <begin position="23"/>
        <end position="189"/>
    </location>
</feature>
<evidence type="ECO:0000313" key="13">
    <source>
        <dbReference type="Proteomes" id="UP000001556"/>
    </source>
</evidence>
<feature type="active site" description="Proton donor" evidence="6">
    <location>
        <position position="339"/>
    </location>
</feature>
<evidence type="ECO:0000313" key="12">
    <source>
        <dbReference type="EMBL" id="ABO51719.1"/>
    </source>
</evidence>
<keyword evidence="9" id="KW-0472">Membrane</keyword>
<evidence type="ECO:0000256" key="9">
    <source>
        <dbReference type="SAM" id="Phobius"/>
    </source>
</evidence>
<dbReference type="RefSeq" id="WP_011879507.1">
    <property type="nucleotide sequence ID" value="NC_009253.1"/>
</dbReference>
<dbReference type="KEGG" id="drm:Dred_3217"/>
<feature type="domain" description="Peptidase M48" evidence="10">
    <location>
        <begin position="192"/>
        <end position="392"/>
    </location>
</feature>
<evidence type="ECO:0000259" key="11">
    <source>
        <dbReference type="Pfam" id="PF16491"/>
    </source>
</evidence>
<evidence type="ECO:0000256" key="1">
    <source>
        <dbReference type="ARBA" id="ARBA00022670"/>
    </source>
</evidence>
<dbReference type="Pfam" id="PF01435">
    <property type="entry name" value="Peptidase_M48"/>
    <property type="match status" value="1"/>
</dbReference>
<dbReference type="InterPro" id="IPR032456">
    <property type="entry name" value="Peptidase_M48_N"/>
</dbReference>
<evidence type="ECO:0000256" key="6">
    <source>
        <dbReference type="PIRSR" id="PIRSR627057-1"/>
    </source>
</evidence>
<name>A4J9G6_DESRM</name>
<dbReference type="EMBL" id="CP000612">
    <property type="protein sequence ID" value="ABO51719.1"/>
    <property type="molecule type" value="Genomic_DNA"/>
</dbReference>
<feature type="transmembrane region" description="Helical" evidence="9">
    <location>
        <begin position="6"/>
        <end position="26"/>
    </location>
</feature>
<evidence type="ECO:0000256" key="8">
    <source>
        <dbReference type="RuleBase" id="RU003983"/>
    </source>
</evidence>
<sequence length="397" mass="45126">MVIVLGFSLLYLWFILFPGKVAPEALHYFSAEQISQGRDHSRSQQLLFLIGVLTEILLIVWFIWSGKAAGFSGWLQRANGGNYYRSSLLFFLALWVVLRLIHLPLSYFGSFYLQRKWGFSTQTLGSWWLDYLKGAGLDLIFSAFGVLLFFWILKHWPRTWWLVGASLFSIWLVVQNFIWPVVVSPLFNRFEPAKDPAILSMVNELASKADIPVDEVLVMDASRRTTRANAYFAGLAGTKQIVLYDTLLKNYPPDQVKAVIAHEMAHWRQGHIIKGLTLGIIGNFLLWGLLFIFIRSVLPPSRYHPPYTWALTILFFLTVSFATSPLQNTISRSMEKEADQVSIQLTGDVAAAIGLQINLVSKNSSDVSPPAFIEWFSYSHPAVLNRIHLLQQTNINP</sequence>
<feature type="transmembrane region" description="Helical" evidence="9">
    <location>
        <begin position="306"/>
        <end position="326"/>
    </location>
</feature>
<proteinExistence type="inferred from homology"/>
<keyword evidence="9" id="KW-1133">Transmembrane helix</keyword>
<keyword evidence="3 8" id="KW-0378">Hydrolase</keyword>
<comment type="cofactor">
    <cofactor evidence="7 8">
        <name>Zn(2+)</name>
        <dbReference type="ChEBI" id="CHEBI:29105"/>
    </cofactor>
    <text evidence="7 8">Binds 1 zinc ion per subunit.</text>
</comment>
<gene>
    <name evidence="12" type="ordered locus">Dred_3217</name>
</gene>
<dbReference type="InterPro" id="IPR027057">
    <property type="entry name" value="CAXX_Prtase_1"/>
</dbReference>
<dbReference type="Pfam" id="PF16491">
    <property type="entry name" value="Peptidase_M48_N"/>
    <property type="match status" value="1"/>
</dbReference>
<dbReference type="Proteomes" id="UP000001556">
    <property type="component" value="Chromosome"/>
</dbReference>
<feature type="transmembrane region" description="Helical" evidence="9">
    <location>
        <begin position="272"/>
        <end position="294"/>
    </location>
</feature>
<dbReference type="STRING" id="349161.Dred_3217"/>
<dbReference type="CDD" id="cd07343">
    <property type="entry name" value="M48A_Zmpste24p_like"/>
    <property type="match status" value="1"/>
</dbReference>
<dbReference type="EC" id="3.4.24.84" evidence="12"/>
<dbReference type="AlphaFoldDB" id="A4J9G6"/>
<feature type="binding site" evidence="7">
    <location>
        <position position="335"/>
    </location>
    <ligand>
        <name>Zn(2+)</name>
        <dbReference type="ChEBI" id="CHEBI:29105"/>
        <note>catalytic</note>
    </ligand>
</feature>
<keyword evidence="9" id="KW-0812">Transmembrane</keyword>
<dbReference type="HOGENOM" id="CLU_025947_1_1_9"/>
<feature type="binding site" evidence="7">
    <location>
        <position position="266"/>
    </location>
    <ligand>
        <name>Zn(2+)</name>
        <dbReference type="ChEBI" id="CHEBI:29105"/>
        <note>catalytic</note>
    </ligand>
</feature>
<dbReference type="InterPro" id="IPR001915">
    <property type="entry name" value="Peptidase_M48"/>
</dbReference>
<keyword evidence="2 7" id="KW-0479">Metal-binding</keyword>
<organism evidence="12 13">
    <name type="scientific">Desulforamulus reducens (strain ATCC BAA-1160 / DSM 100696 / MI-1)</name>
    <name type="common">Desulfotomaculum reducens</name>
    <dbReference type="NCBI Taxonomy" id="349161"/>
    <lineage>
        <taxon>Bacteria</taxon>
        <taxon>Bacillati</taxon>
        <taxon>Bacillota</taxon>
        <taxon>Clostridia</taxon>
        <taxon>Eubacteriales</taxon>
        <taxon>Peptococcaceae</taxon>
        <taxon>Desulforamulus</taxon>
    </lineage>
</organism>
<keyword evidence="5 8" id="KW-0482">Metalloprotease</keyword>
<feature type="transmembrane region" description="Helical" evidence="9">
    <location>
        <begin position="134"/>
        <end position="153"/>
    </location>
</feature>
<feature type="transmembrane region" description="Helical" evidence="9">
    <location>
        <begin position="84"/>
        <end position="113"/>
    </location>
</feature>
<dbReference type="Gene3D" id="3.30.2010.10">
    <property type="entry name" value="Metalloproteases ('zincins'), catalytic domain"/>
    <property type="match status" value="1"/>
</dbReference>
<evidence type="ECO:0000256" key="5">
    <source>
        <dbReference type="ARBA" id="ARBA00023049"/>
    </source>
</evidence>
<keyword evidence="13" id="KW-1185">Reference proteome</keyword>
<dbReference type="GO" id="GO:0071586">
    <property type="term" value="P:CAAX-box protein processing"/>
    <property type="evidence" value="ECO:0007669"/>
    <property type="project" value="InterPro"/>
</dbReference>
<feature type="transmembrane region" description="Helical" evidence="9">
    <location>
        <begin position="46"/>
        <end position="64"/>
    </location>
</feature>
<evidence type="ECO:0000256" key="7">
    <source>
        <dbReference type="PIRSR" id="PIRSR627057-2"/>
    </source>
</evidence>
<keyword evidence="4 7" id="KW-0862">Zinc</keyword>
<dbReference type="PANTHER" id="PTHR10120">
    <property type="entry name" value="CAAX PRENYL PROTEASE 1"/>
    <property type="match status" value="1"/>
</dbReference>
<protein>
    <submittedName>
        <fullName evidence="12">Ste24 endopeptidase</fullName>
        <ecNumber evidence="12">3.4.24.84</ecNumber>
    </submittedName>
</protein>
<dbReference type="GO" id="GO:0046872">
    <property type="term" value="F:metal ion binding"/>
    <property type="evidence" value="ECO:0007669"/>
    <property type="project" value="UniProtKB-KW"/>
</dbReference>
<evidence type="ECO:0000256" key="3">
    <source>
        <dbReference type="ARBA" id="ARBA00022801"/>
    </source>
</evidence>
<reference evidence="12 13" key="1">
    <citation type="submission" date="2007-03" db="EMBL/GenBank/DDBJ databases">
        <title>Complete sequence of Desulfotomaculum reducens MI-1.</title>
        <authorList>
            <consortium name="US DOE Joint Genome Institute"/>
            <person name="Copeland A."/>
            <person name="Lucas S."/>
            <person name="Lapidus A."/>
            <person name="Barry K."/>
            <person name="Detter J.C."/>
            <person name="Glavina del Rio T."/>
            <person name="Hammon N."/>
            <person name="Israni S."/>
            <person name="Dalin E."/>
            <person name="Tice H."/>
            <person name="Pitluck S."/>
            <person name="Sims D."/>
            <person name="Brettin T."/>
            <person name="Bruce D."/>
            <person name="Han C."/>
            <person name="Tapia R."/>
            <person name="Schmutz J."/>
            <person name="Larimer F."/>
            <person name="Land M."/>
            <person name="Hauser L."/>
            <person name="Kyrpides N."/>
            <person name="Kim E."/>
            <person name="Tebo B.M."/>
            <person name="Richardson P."/>
        </authorList>
    </citation>
    <scope>NUCLEOTIDE SEQUENCE [LARGE SCALE GENOMIC DNA]</scope>
    <source>
        <strain evidence="12 13">MI-1</strain>
    </source>
</reference>
<dbReference type="OrthoDB" id="9781930at2"/>
<feature type="binding site" evidence="7">
    <location>
        <position position="262"/>
    </location>
    <ligand>
        <name>Zn(2+)</name>
        <dbReference type="ChEBI" id="CHEBI:29105"/>
        <note>catalytic</note>
    </ligand>
</feature>
<feature type="active site" evidence="6">
    <location>
        <position position="263"/>
    </location>
</feature>
<evidence type="ECO:0000256" key="2">
    <source>
        <dbReference type="ARBA" id="ARBA00022723"/>
    </source>
</evidence>
<evidence type="ECO:0000259" key="10">
    <source>
        <dbReference type="Pfam" id="PF01435"/>
    </source>
</evidence>
<accession>A4J9G6</accession>
<evidence type="ECO:0000256" key="4">
    <source>
        <dbReference type="ARBA" id="ARBA00022833"/>
    </source>
</evidence>